<feature type="compositionally biased region" description="Basic and acidic residues" evidence="1">
    <location>
        <begin position="616"/>
        <end position="625"/>
    </location>
</feature>
<evidence type="ECO:0000313" key="5">
    <source>
        <dbReference type="Proteomes" id="UP001501417"/>
    </source>
</evidence>
<dbReference type="InterPro" id="IPR057746">
    <property type="entry name" value="CpnT-like_N"/>
</dbReference>
<dbReference type="Pfam" id="PF03496">
    <property type="entry name" value="ADPrib_exo_Tox"/>
    <property type="match status" value="1"/>
</dbReference>
<sequence length="984" mass="99787">MAPLAVDPEAMFAAGSAVQAAGDGLAANLSVLSAGFSAHTGVDRAGEVFGLAYQEKAESVLKAAAAAVNACRKCGALIQQGASNYSNVEAASTLGGGSGALKAPSPPAELAAPAPPGTWGPGRPPPPLWSLVQSFVLEAWPDGDVAGLHATASRWRAFGAAANGVQGTLNASKTLFDSQHIPEGEKIDNALSEIGSSAAIIGELCRALADTIETFANRVEHAQTAIRDLLRRIESLGDLGHDVMLIIDGDAWDEIKQIVKDINAVLQHLGQEARACEQAIKFLMEAADREVVTCERYARRGLVQFLGEDVGNPVATVADTWINGYTGVLKGAVGMGLGLVDLSPHWIAADPEGAAATWTGVVKNAWKESLINAAVNPKEFSDARLQELKGLVHAKDWTTARPGLGAGEVLFDGVTLIAPGLGEAGAAADGAGAAARGAEEEAEAAGGAAGRAGGEGAAGARGALTDTTKAGADVTKNLEGVTGDLPEIKPPAGGTPVGLPSGKPLEAPVEATPHPPDAAPSAPQGPSAPFGQAPPEASGPGAGGRPHELGPTPAAGFPHDPTGAPAAPCGPHDAALAPREAPAKAPAVAAGVGPHEPLPAPVGGSHEPVHLGGPHEPAESVERPLESSPGGSPREPESPPGADQHEPASVPADGPHDPAAKPAEAPHEPSSAPAERPHEPMSAPPGGTTLASVPAAMEERASSSIPQLAEHPPGRTPAPPGGSSVEPAFAASHSPQPASAAQPPPHSPPLGGRPAEAPALGHRPHLPGDSGPPGGRKNPAADGLPKLGDGEPHGSGPEPKPREGGDALHQPPENGPNHNDPAADRNDPSSTVGMTLDDAAAMTDYTGSGYLDLNDALRSNAVDASQQARVEAIRNALQKLPPYRGTVVRGTDLPSEVLAQYRPGEIITEKAFLSTTTNPAVARSTAFSGNVEFRIFSHTGRDVSSLSLFPGEREILFPAGTRFFVAGRTLDPLTGKTIIEMIER</sequence>
<feature type="compositionally biased region" description="Low complexity" evidence="1">
    <location>
        <begin position="574"/>
        <end position="590"/>
    </location>
</feature>
<evidence type="ECO:0008006" key="6">
    <source>
        <dbReference type="Google" id="ProtNLM"/>
    </source>
</evidence>
<feature type="compositionally biased region" description="Low complexity" evidence="1">
    <location>
        <begin position="519"/>
        <end position="539"/>
    </location>
</feature>
<dbReference type="InterPro" id="IPR003540">
    <property type="entry name" value="ADP-ribosyltransferase"/>
</dbReference>
<reference evidence="5" key="1">
    <citation type="journal article" date="2019" name="Int. J. Syst. Evol. Microbiol.">
        <title>The Global Catalogue of Microorganisms (GCM) 10K type strain sequencing project: providing services to taxonomists for standard genome sequencing and annotation.</title>
        <authorList>
            <consortium name="The Broad Institute Genomics Platform"/>
            <consortium name="The Broad Institute Genome Sequencing Center for Infectious Disease"/>
            <person name="Wu L."/>
            <person name="Ma J."/>
        </authorList>
    </citation>
    <scope>NUCLEOTIDE SEQUENCE [LARGE SCALE GENOMIC DNA]</scope>
    <source>
        <strain evidence="5">JCM 17782</strain>
    </source>
</reference>
<feature type="domain" description="ADP ribosyltransferase" evidence="2">
    <location>
        <begin position="835"/>
        <end position="971"/>
    </location>
</feature>
<dbReference type="EMBL" id="BAABGF010000058">
    <property type="protein sequence ID" value="GAA4298419.1"/>
    <property type="molecule type" value="Genomic_DNA"/>
</dbReference>
<gene>
    <name evidence="4" type="ORF">GCM10023161_51390</name>
</gene>
<keyword evidence="5" id="KW-1185">Reference proteome</keyword>
<feature type="domain" description="Outer membrane channel protein CpnT-like N-terminal" evidence="3">
    <location>
        <begin position="124"/>
        <end position="227"/>
    </location>
</feature>
<feature type="compositionally biased region" description="Low complexity" evidence="1">
    <location>
        <begin position="727"/>
        <end position="741"/>
    </location>
</feature>
<feature type="compositionally biased region" description="Low complexity" evidence="1">
    <location>
        <begin position="100"/>
        <end position="112"/>
    </location>
</feature>
<organism evidence="4 5">
    <name type="scientific">Mycobacterium paraffinicum</name>
    <dbReference type="NCBI Taxonomy" id="53378"/>
    <lineage>
        <taxon>Bacteria</taxon>
        <taxon>Bacillati</taxon>
        <taxon>Actinomycetota</taxon>
        <taxon>Actinomycetes</taxon>
        <taxon>Mycobacteriales</taxon>
        <taxon>Mycobacteriaceae</taxon>
        <taxon>Mycobacterium</taxon>
    </lineage>
</organism>
<comment type="caution">
    <text evidence="4">The sequence shown here is derived from an EMBL/GenBank/DDBJ whole genome shotgun (WGS) entry which is preliminary data.</text>
</comment>
<feature type="region of interest" description="Disordered" evidence="1">
    <location>
        <begin position="98"/>
        <end position="123"/>
    </location>
</feature>
<feature type="compositionally biased region" description="Basic and acidic residues" evidence="1">
    <location>
        <begin position="654"/>
        <end position="667"/>
    </location>
</feature>
<accession>A0ABP8F9J7</accession>
<dbReference type="RefSeq" id="WP_264036370.1">
    <property type="nucleotide sequence ID" value="NZ_BAABGF010000058.1"/>
</dbReference>
<evidence type="ECO:0000313" key="4">
    <source>
        <dbReference type="EMBL" id="GAA4298419.1"/>
    </source>
</evidence>
<feature type="compositionally biased region" description="Pro residues" evidence="1">
    <location>
        <begin position="113"/>
        <end position="123"/>
    </location>
</feature>
<protein>
    <recommendedName>
        <fullName evidence="6">NAD(+)--protein-arginine ADP-ribosyltransferase</fullName>
    </recommendedName>
</protein>
<evidence type="ECO:0000259" key="2">
    <source>
        <dbReference type="Pfam" id="PF03496"/>
    </source>
</evidence>
<dbReference type="SUPFAM" id="SSF56399">
    <property type="entry name" value="ADP-ribosylation"/>
    <property type="match status" value="1"/>
</dbReference>
<proteinExistence type="predicted"/>
<feature type="region of interest" description="Disordered" evidence="1">
    <location>
        <begin position="468"/>
        <end position="834"/>
    </location>
</feature>
<dbReference type="Proteomes" id="UP001501417">
    <property type="component" value="Unassembled WGS sequence"/>
</dbReference>
<name>A0ABP8F9J7_9MYCO</name>
<dbReference type="Pfam" id="PF25547">
    <property type="entry name" value="WXG100_2"/>
    <property type="match status" value="1"/>
</dbReference>
<evidence type="ECO:0000256" key="1">
    <source>
        <dbReference type="SAM" id="MobiDB-lite"/>
    </source>
</evidence>
<evidence type="ECO:0000259" key="3">
    <source>
        <dbReference type="Pfam" id="PF25547"/>
    </source>
</evidence>
<dbReference type="Gene3D" id="3.90.176.10">
    <property type="entry name" value="Toxin ADP-ribosyltransferase, Chain A, domain 1"/>
    <property type="match status" value="1"/>
</dbReference>
<dbReference type="PROSITE" id="PS51996">
    <property type="entry name" value="TR_MART"/>
    <property type="match status" value="1"/>
</dbReference>